<name>A0A1I7W655_HETBA</name>
<keyword evidence="1" id="KW-1185">Reference proteome</keyword>
<dbReference type="Proteomes" id="UP000095283">
    <property type="component" value="Unplaced"/>
</dbReference>
<sequence>MACQEDVRAIALERISSDSEDDPSDVFSRKCKFIYFKLYFSIVVNLYQVRFKPFFVN</sequence>
<proteinExistence type="predicted"/>
<organism evidence="1 2">
    <name type="scientific">Heterorhabditis bacteriophora</name>
    <name type="common">Entomopathogenic nematode worm</name>
    <dbReference type="NCBI Taxonomy" id="37862"/>
    <lineage>
        <taxon>Eukaryota</taxon>
        <taxon>Metazoa</taxon>
        <taxon>Ecdysozoa</taxon>
        <taxon>Nematoda</taxon>
        <taxon>Chromadorea</taxon>
        <taxon>Rhabditida</taxon>
        <taxon>Rhabditina</taxon>
        <taxon>Rhabditomorpha</taxon>
        <taxon>Strongyloidea</taxon>
        <taxon>Heterorhabditidae</taxon>
        <taxon>Heterorhabditis</taxon>
    </lineage>
</organism>
<accession>A0A1I7W655</accession>
<evidence type="ECO:0000313" key="1">
    <source>
        <dbReference type="Proteomes" id="UP000095283"/>
    </source>
</evidence>
<evidence type="ECO:0000313" key="2">
    <source>
        <dbReference type="WBParaSite" id="Hba_00069"/>
    </source>
</evidence>
<dbReference type="WBParaSite" id="Hba_00069">
    <property type="protein sequence ID" value="Hba_00069"/>
    <property type="gene ID" value="Hba_00069"/>
</dbReference>
<protein>
    <submittedName>
        <fullName evidence="2">Uncharacterized protein</fullName>
    </submittedName>
</protein>
<reference evidence="2" key="1">
    <citation type="submission" date="2016-11" db="UniProtKB">
        <authorList>
            <consortium name="WormBaseParasite"/>
        </authorList>
    </citation>
    <scope>IDENTIFICATION</scope>
</reference>
<dbReference type="AlphaFoldDB" id="A0A1I7W655"/>